<dbReference type="NCBIfam" id="TIGR01733">
    <property type="entry name" value="AA-adenyl-dom"/>
    <property type="match status" value="5"/>
</dbReference>
<feature type="domain" description="Carrier" evidence="6">
    <location>
        <begin position="4143"/>
        <end position="4218"/>
    </location>
</feature>
<dbReference type="InterPro" id="IPR020806">
    <property type="entry name" value="PKS_PP-bd"/>
</dbReference>
<dbReference type="PROSITE" id="PS50075">
    <property type="entry name" value="CARRIER"/>
    <property type="match status" value="5"/>
</dbReference>
<dbReference type="InterPro" id="IPR006162">
    <property type="entry name" value="Ppantetheine_attach_site"/>
</dbReference>
<dbReference type="Pfam" id="PF00975">
    <property type="entry name" value="Thioesterase"/>
    <property type="match status" value="1"/>
</dbReference>
<dbReference type="InterPro" id="IPR045851">
    <property type="entry name" value="AMP-bd_C_sf"/>
</dbReference>
<dbReference type="InterPro" id="IPR020802">
    <property type="entry name" value="TesA-like"/>
</dbReference>
<dbReference type="SMART" id="SM00823">
    <property type="entry name" value="PKS_PP"/>
    <property type="match status" value="5"/>
</dbReference>
<gene>
    <name evidence="7" type="ordered locus">MYSTI_02060</name>
</gene>
<feature type="compositionally biased region" description="Basic and acidic residues" evidence="5">
    <location>
        <begin position="962"/>
        <end position="972"/>
    </location>
</feature>
<evidence type="ECO:0000313" key="8">
    <source>
        <dbReference type="Proteomes" id="UP000011131"/>
    </source>
</evidence>
<feature type="domain" description="Carrier" evidence="6">
    <location>
        <begin position="972"/>
        <end position="1046"/>
    </location>
</feature>
<dbReference type="GO" id="GO:0003824">
    <property type="term" value="F:catalytic activity"/>
    <property type="evidence" value="ECO:0007669"/>
    <property type="project" value="InterPro"/>
</dbReference>
<dbReference type="Proteomes" id="UP000011131">
    <property type="component" value="Chromosome"/>
</dbReference>
<dbReference type="HOGENOM" id="CLU_222916_0_0_7"/>
<dbReference type="GO" id="GO:0072330">
    <property type="term" value="P:monocarboxylic acid biosynthetic process"/>
    <property type="evidence" value="ECO:0007669"/>
    <property type="project" value="UniProtKB-ARBA"/>
</dbReference>
<dbReference type="InterPro" id="IPR001242">
    <property type="entry name" value="Condensation_dom"/>
</dbReference>
<dbReference type="FunFam" id="1.10.1200.10:FF:000005">
    <property type="entry name" value="Nonribosomal peptide synthetase 1"/>
    <property type="match status" value="4"/>
</dbReference>
<dbReference type="Gene3D" id="2.30.38.10">
    <property type="entry name" value="Luciferase, Domain 3"/>
    <property type="match status" value="3"/>
</dbReference>
<keyword evidence="8" id="KW-1185">Reference proteome</keyword>
<dbReference type="Gene3D" id="3.40.50.1820">
    <property type="entry name" value="alpha/beta hydrolase"/>
    <property type="match status" value="2"/>
</dbReference>
<dbReference type="EMBL" id="CP004025">
    <property type="protein sequence ID" value="AGC43389.1"/>
    <property type="molecule type" value="Genomic_DNA"/>
</dbReference>
<dbReference type="InterPro" id="IPR010071">
    <property type="entry name" value="AA_adenyl_dom"/>
</dbReference>
<dbReference type="eggNOG" id="COG1020">
    <property type="taxonomic scope" value="Bacteria"/>
</dbReference>
<dbReference type="Gene3D" id="3.30.300.30">
    <property type="match status" value="5"/>
</dbReference>
<dbReference type="SUPFAM" id="SSF56801">
    <property type="entry name" value="Acetyl-CoA synthetase-like"/>
    <property type="match status" value="5"/>
</dbReference>
<dbReference type="FunFam" id="3.30.300.30:FF:000010">
    <property type="entry name" value="Enterobactin synthetase component F"/>
    <property type="match status" value="5"/>
</dbReference>
<accession>L7UAC3</accession>
<dbReference type="SMART" id="SM00824">
    <property type="entry name" value="PKS_TE"/>
    <property type="match status" value="1"/>
</dbReference>
<dbReference type="Gene3D" id="3.30.559.10">
    <property type="entry name" value="Chloramphenicol acetyltransferase-like domain"/>
    <property type="match status" value="5"/>
</dbReference>
<dbReference type="FunFam" id="3.40.50.980:FF:000001">
    <property type="entry name" value="Non-ribosomal peptide synthetase"/>
    <property type="match status" value="5"/>
</dbReference>
<dbReference type="SUPFAM" id="SSF52777">
    <property type="entry name" value="CoA-dependent acyltransferases"/>
    <property type="match status" value="10"/>
</dbReference>
<evidence type="ECO:0000256" key="1">
    <source>
        <dbReference type="ARBA" id="ARBA00001957"/>
    </source>
</evidence>
<dbReference type="PATRIC" id="fig|1278073.3.peg.2098"/>
<dbReference type="NCBIfam" id="NF003417">
    <property type="entry name" value="PRK04813.1"/>
    <property type="match status" value="5"/>
</dbReference>
<dbReference type="FunFam" id="3.40.50.12780:FF:000012">
    <property type="entry name" value="Non-ribosomal peptide synthetase"/>
    <property type="match status" value="4"/>
</dbReference>
<evidence type="ECO:0000256" key="3">
    <source>
        <dbReference type="ARBA" id="ARBA00022450"/>
    </source>
</evidence>
<dbReference type="Pfam" id="PF00550">
    <property type="entry name" value="PP-binding"/>
    <property type="match status" value="5"/>
</dbReference>
<dbReference type="CDD" id="cd12117">
    <property type="entry name" value="A_NRPS_Srf_like"/>
    <property type="match status" value="1"/>
</dbReference>
<dbReference type="CDD" id="cd05930">
    <property type="entry name" value="A_NRPS"/>
    <property type="match status" value="2"/>
</dbReference>
<feature type="region of interest" description="Disordered" evidence="5">
    <location>
        <begin position="951"/>
        <end position="974"/>
    </location>
</feature>
<dbReference type="SUPFAM" id="SSF47336">
    <property type="entry name" value="ACP-like"/>
    <property type="match status" value="5"/>
</dbReference>
<dbReference type="NCBIfam" id="NF004282">
    <property type="entry name" value="PRK05691.1"/>
    <property type="match status" value="7"/>
</dbReference>
<dbReference type="CDD" id="cd12115">
    <property type="entry name" value="A_NRPS_Sfm_like"/>
    <property type="match status" value="2"/>
</dbReference>
<feature type="region of interest" description="Disordered" evidence="5">
    <location>
        <begin position="208"/>
        <end position="227"/>
    </location>
</feature>
<evidence type="ECO:0000313" key="7">
    <source>
        <dbReference type="EMBL" id="AGC43389.1"/>
    </source>
</evidence>
<dbReference type="PROSITE" id="PS00012">
    <property type="entry name" value="PHOSPHOPANTETHEINE"/>
    <property type="match status" value="4"/>
</dbReference>
<dbReference type="Pfam" id="PF00668">
    <property type="entry name" value="Condensation"/>
    <property type="match status" value="5"/>
</dbReference>
<dbReference type="FunFam" id="1.10.1200.10:FF:000016">
    <property type="entry name" value="Non-ribosomal peptide synthase"/>
    <property type="match status" value="1"/>
</dbReference>
<dbReference type="Gene3D" id="3.30.559.30">
    <property type="entry name" value="Nonribosomal peptide synthetase, condensation domain"/>
    <property type="match status" value="5"/>
</dbReference>
<dbReference type="GO" id="GO:0044550">
    <property type="term" value="P:secondary metabolite biosynthetic process"/>
    <property type="evidence" value="ECO:0007669"/>
    <property type="project" value="UniProtKB-ARBA"/>
</dbReference>
<dbReference type="InterPro" id="IPR023213">
    <property type="entry name" value="CAT-like_dom_sf"/>
</dbReference>
<dbReference type="FunFam" id="3.30.559.10:FF:000012">
    <property type="entry name" value="Non-ribosomal peptide synthetase"/>
    <property type="match status" value="3"/>
</dbReference>
<comment type="cofactor">
    <cofactor evidence="1">
        <name>pantetheine 4'-phosphate</name>
        <dbReference type="ChEBI" id="CHEBI:47942"/>
    </cofactor>
</comment>
<dbReference type="InterPro" id="IPR009081">
    <property type="entry name" value="PP-bd_ACP"/>
</dbReference>
<dbReference type="Gene3D" id="3.40.50.12780">
    <property type="entry name" value="N-terminal domain of ligase-like"/>
    <property type="match status" value="2"/>
</dbReference>
<feature type="domain" description="Carrier" evidence="6">
    <location>
        <begin position="5199"/>
        <end position="5274"/>
    </location>
</feature>
<reference evidence="7 8" key="1">
    <citation type="journal article" date="2013" name="Genome Announc.">
        <title>Complete genome sequence of Myxococcus stipitatus strain DSM 14675, a fruiting myxobacterium.</title>
        <authorList>
            <person name="Huntley S."/>
            <person name="Kneip S."/>
            <person name="Treuner-Lange A."/>
            <person name="Sogaard-Andersen L."/>
        </authorList>
    </citation>
    <scope>NUCLEOTIDE SEQUENCE [LARGE SCALE GENOMIC DNA]</scope>
    <source>
        <strain evidence="8">DSM 14675 / JCM 12634 / Mx s8</strain>
    </source>
</reference>
<feature type="domain" description="Carrier" evidence="6">
    <location>
        <begin position="3092"/>
        <end position="3167"/>
    </location>
</feature>
<sequence length="5557" mass="606879">MKNVDDVYRLTPMQQGILFHTLEAAGTGAYVEQVYWTWHGDIDMDALQKAWGQVVERHGSLRTAFFWEKLPEPLQAVRRKVTVALEHQDWRDTPAEEQPKRFNALLETDRRRGFTLSAAPLMRLTMVRVAPDQHRCIVTYHHLVLDGWSLPVCLREIFLCYDALTRGEQAELEPARHYREYVAWLGKQDKSEAERLWREALRGFDTPTQLGVERAPSRTSSSEETYETRTLRLSSSVTERLASYTRQHQLTLSTLIQGAWALLLSHYSGQRDVAFGTVVSGRPPNLPGVDTMMGTFINTLVARVKLPQGERLLPWLKQLQSEQLEARRFEHISLVDVQGWSEIPRGQPLLQSIVVLQNLPRRGMASALGPRLRVEDFARTNEPTGLPLSLLVYPDTELELLVNYSVSRFEPATIDRILGHLSNILRAFSADLEQHLEDVSLLSAEERHQVLEAWNDTRVDYPRDATVSQLFEAQAARTPDAVALQFQGEQLTYRQLDERSNQLAWHLRSLGVRHGARVGLSLERSLELVVGILGILKAGGTYVPVDASYPPERIHLILEEAAVSILLTQEKLADELPVQGTFLFCLDSDWSQVASKPTTPVPSDAGGDSLAYIMFTSGSTGRPKGVSIPHRGISRLVLGSTFIRFDAAQVFLQLAPISFDASTLELWGPLLHGARLVIFPPGSPSLQELGDALVREGITTLWLTAALFEQMALHQPHAIARVSQLLAGGDVLPLVRVREHLSRGASLVNGYGPTESTTFTCCHPVTPGTELGSSVPIGRPIANTQVFVLDERLQPVPVGVPGELFIGGDGLAHGYLHRPELTAERFIPHPFSATRGGRLYRTGDRVRWREDGTVEFMGRRDFQVKVRGFRIELGEIEAVLQQGPGIQEAVVLAREDSPGDKRLVAYLVPAPDQTLEAQAVRAWLHQKLPEYMLPSAFVMLESFPLTANGKVDRKALPPPGNERPETGAHFEAPRGPTEQALADVWAEVLGVETIGIDDSFFDLGGDSIRGIQVVAKLRERGVNLPMGDLLLHPTIRELGEKVQGAPQSATPPPSTVPPFSLISEGDRAKLPSDVEDAYPLAALQTGMLFESALDSGAGVYQDMFSLHLEVPLDEPKLRQVLRELAARHSILRTSFDLSSYDEPLQLVHRDAALPLSIEDLRHLSGAAQDAFLRDQAERIRRQPFDWGRAPLMLVTLHRRTDTTLQFTVVFHHAILDGWSLATMFAEMFQRYLALMKDSQAPAPAPLAVDYREFVALEQQTLASADSERYWKERLTGVELPAARAPRAQGAPPVFHQHQFRIPESVHQALRQVASEAGVQLKTVLLAVHLRVCSLLEGSPSVVTGIVSNGRPEVRDGERMLGLFLNSMPFPLTLDGGTWLELVREVGRREQEMVPHRRYSMGKLKQLFGGQRLFRVLFNFVHFHVAGGVSRMEGMRLLEEVRFAAWMELPLGATFSVDPETSELQLKVASTGTSEEAGRTGVVGQYYLRALEALASNPRGPYQHAQLLPTLEHQQVTAGWNTAQAAFPDTCLHSLFAEQAQRTPEATALRADGHTLSFRQLDEQANQLAWHLRAMGVGPEVRVGLCLPRTPQLIVSLLAILKAGGAYVPLDPTYPRERLAFMLDDAGIQVLVTQQGLLSTLPTHSARTVAVDTEAATLSRHPTHAPPSGATPGNLAYVIYTSGSTGRPKGVAVQHRSVVHLWTVLARTVYADTSVPLRVSVNAPLSFDGSVKQLVQVLSGHALVLVPEDVRADVGAMREFIARERLDVLDCTPSLLRLLLEQGLVEQGQLRNVLVGGEAVDAATWTTLARSPRTRFFNVYGPTECTVDTTVCAVHLSPQAPTIGRPLPNVQTYVLDGHLRPVPVGVPGELYIGGSGVARGYLGRPELSAEKFLCDPFSTTPGARMYRTGDKVAWRDDGQLDYLGRIDFQVKLRGFRIELGEIEAALRESPGVRNAVVVVREDAPGQQRLVAYLTAREGATPEVGELRRALLRHLPEFMVPSAFVVLEALPLNPSGKVDRKALPAPESSGLSDAPFVAPRNAAEQALADIFAQVLRVERVGVHDSFFALGGHSLLATQLVSRVRANLRVELPLRALFEAPTVAALAERLPQAAHPDAPPLLPVPRGEALPLSFAQQRLWFLDEMEPGSASYNLPSALRLSGALDAEALRRAFESLVTRHESLRTTFASHQGQPVQLIRPPTGWELPQMDLRALPSSEREAHVHTLAMREAARPFSLATGPLLRTTLLRLEDAEHVLLVTLHHIVSDGWSAGVLVREVAALYAGFASGQPSVLPALPIQYADFATWQRTWLQGSALDRQLDYWRQKLAGAPPALELPTDRPRPAVQSFRGAQLPVSLSPELSSALKGLAQREGATPFMLLLAAFQTLLARYSGQDDLCVGTPIAGRTRAETEGLIGFFVNTLVLRANVDARASFRELLAQVRTSTLEAYEHQHVPFEKLVEALQPRRDLSRGPFFQVMFSLQNAPVQELSLPGLSFRPVETNSASTKFDLSLALAEKQGCFQGVFEFSTDLFDAATVRRLSEHLLTLLSQVHAHPDVPLHALEMLSPSERNQVLVEWNAAQAHSPEHDCIHHLFAAQARRTPDALALQFDGHALSFRQLDEQANQLAWHLRSLGVGPEVRVGLFLPRSTQLIVSLLAILKAGGAYVPLDPSHPRERIGFMLADSGVQVLVSQQGLLSSLPAHSARVVALDGEAETLSRQPRHTPASSVGSDNLAYVIYTSGSTGRPKGVAVQHRSVVHFWASLERTVYADVRGALRVSVNAPLSFDASVQQLVQLLSGHALILFPEQVRADVSAMLAFIARERLDVLDCTPSILRLLLEAGLSEQSPLRAVLVGGEAIDEATWAALARSPRTRFFNVYGPTECTVDSTACAVHLSPKSPTIGRPLPNARAYVLDANLKPVPIGVPGELFIAGAGLARGYLGRPELTAERFLSDPFSATAGARMYRTGDKARWLPDGQLDYLGRVDFQVKVRGFRIELGEIEALLLQDASVQQAVVLAREDVPGDKRLVAYVSPRPGASLDAAVLRALLEDKLPEYMVPSAFVTLEAFPLNSSGKVDRKALPPPDATLHASADFVAPRNPTEVTLAALFSELLRVPRVGIHDDFFSLGGHSLLATQALFRIRSSLGVELPLRALFESSSVARLAGHIEAIARDTSRASKPPLKALPRDGALPLSFAQQRLWFLEQMDPGSASYNLPVALRLEGRIDVEALRRAFEALVARHETLRTTFVLNDEQPRQQVHAPVGWTLPVIDLSKLADSERGPAVREHAHQEARQPFDLVAGPLLRTSLLRLSEQEHVLLVTMHHIVSDGWSMGILVRDTAALYETFHSGTPLALPQLTVQYADFASWQRDWLQGAALDQQLDYWRTQLAAPPVLELATDRPRPPVQTFRGATLPVRVPQELSASVKALAQQSGATPFMVLLAGFQALLSRYSGQDDVCVGSPIAGRTSAETEGLIGFFVNTLVLRARVESNTSFRELLAQVRSTTLGAYEHQDVPFEKLVEALQPQRDLSRNPFFQVMFSLQNEPVQAFTLPGLSLQPVETDSTSAKFELLLSLAEGPRGFTGGLEYNTDLFDASTVERMVGHLLSLLTHALARPDLPLSSLELLTPRERHQLLVEWNTSTAFPDDACVHHLFQAQAARTPDATALVVGTSRLSYRQLDSRSNQLALALRSRGVGPDVRVAVCLERSADLVIALLSILKADGAYVPLDPNHPADRRAFVLADSQAHLLLTQQSLLSSSPVPTLCLDSEAHLFSSLPAAEPPPSSSLPSNLAYVLYTSGSTGRPKGVCLEHRNSVSFLRWALSVFSPLQLAGTLAATSVTFDLSVFELFAPLSCGATVFLADNALALPSLPARDEVTLLNTVPSAAAELVRSGGLPSSISTINLAGEPLPGALARALFQHSSVRSLFNLYGPTEDTTYSTFSLVSPDSSSEPTIGLPLSGSQAFVLDSLLQPLPIGVPGELFLAGSGLARGYLSRPDLSAERFIPNPFSSSPGARMYRTGDRVRWLPNGHLEYLGRIDFQVKLRGFRIELGEIEALLHLHPSVHQAVLLAREDVPGDKRLVAYLSPRPDSSLDASVLRSFLKDSLPEYMVPSAFVLLPSLPLNPNGKIDRKALPPPDASSLSSSGFIAPRNPTEATLAALFSELLRVPRVGALDDFFSLGGHSLLATQALFRIRSAFGVELPLRALFESPSVALLAERIQAAARGAILSSRPPLKALPRETPSQGDALPLSFAQQRLWFLDQLSPGSASYNLPVELRLKGHLDAEALRRAFEALVARHETLRTTFVLSDEQPLQRIHASIDWTLPVVDLSALTSPEREDAAREHARQEAQRPFNLSTGPLLRTSLLRLAETEHVLLLTMHHIVSDGWSMGVLVRETGALYESFRSGHALALPDLPVQYADFAAWQRDWLQGAALESQLNYWRTQLTAPPVLELATDRPRPPIQSSRGATLPVQLPQDLSTSIKALAQQTGSTPFMVLLAGFQALLSRYSGQDDVCVGSPIAGRTSAETEGLIGFFVNTLVLRARVESSTSFRELLAQVRATTLGAYEHQDVPFEKLVEALQPQRDLSRNPFFQVMFSLQNAPVSELALEGLELRPVEPTNTTAKFDLTLALGEKQGCFEGVFEFNTDLFDSSTIERMTGHLRSLLTHALARPHLPLASLDLLTPHERDQVLVEWNTSTAFPDDACVHHLFQAQAARTPDATALVVGTSRLSYRQLDSRSNQLALALRSRGVGPDVRVAVCLERSADLVIALLSILKADGAYVPLDPNHPADRRAFVLADSQAHLLLTQQSLLSSSPVPTLCLDSEAHLFSSLPAGAPPPSSSLPSNLAYVLYTSGSTGRPKGVCLEHRNSVSFLRWALSVFSPLQLAGTLAATSVTFDLSVFELFAPLSCGATVFLADNALALPSLPGRDEVTLLNTVPSAAAELVRSGGLPSSISTINLAGEPLPGALARALFQHSSVRSLFNLYGPTEDTTYSTFSLVSPDSSSEPTIGLPLSGSQAFVLDSLLQPLPIGVPGELFLAGSGLARGYLSRPDLSAERFIPNPFSSSPGARMYRTGDRVRWLPNGHLEYLGRIDFQVKLRGFRIELGEIEALLHLHPSVHQAVLLAREDVPGDKRLVAYLSARPGSSLDASVLRSFLKDSLPEYMVPSAFVLLPSLPLNPNGKIDRKALPPPDASSLSSLGFVAPRNPTEATLAALFSELLRVPRVGALDDFFSLGGHSLLAVRLMGEIERRTGQKLPISTLFTHPTIEQLAARVSERGAPSSSPLVPLQPKGSRRPLFLVHAIGGSPLSYGRLTRVLGEEQPVYAFQAPGLDGSREPFSAIPDMAAAYIEAMRRVQPQGPYLLGGWSMGGVVAFEMARQLTRAGERVAQLFLIDSWVPALAPVPVISATDDASLLASLAMDLGRILGKPFPISAEELSPMSHEARLDLVAERARSTGAIPRDMGTRELEALFKVFRAHGHALLQYTPPRDYAGTVALVRPEQGLTAPASDPTGGWAAATLSPPRLFTLPGDHYSLLTEPHVARLGELLRGLLETGDVALTG</sequence>
<dbReference type="InterPro" id="IPR025110">
    <property type="entry name" value="AMP-bd_C"/>
</dbReference>
<dbReference type="CDD" id="cd19543">
    <property type="entry name" value="DCL_NRPS"/>
    <property type="match status" value="1"/>
</dbReference>
<proteinExistence type="inferred from homology"/>
<dbReference type="InterPro" id="IPR000873">
    <property type="entry name" value="AMP-dep_synth/lig_dom"/>
</dbReference>
<dbReference type="KEGG" id="msd:MYSTI_02060"/>
<dbReference type="InterPro" id="IPR020845">
    <property type="entry name" value="AMP-binding_CS"/>
</dbReference>
<dbReference type="Gene3D" id="1.10.1200.10">
    <property type="entry name" value="ACP-like"/>
    <property type="match status" value="4"/>
</dbReference>
<comment type="similarity">
    <text evidence="2">Belongs to the ATP-dependent AMP-binding enzyme family.</text>
</comment>
<dbReference type="GO" id="GO:0043041">
    <property type="term" value="P:amino acid activation for nonribosomal peptide biosynthetic process"/>
    <property type="evidence" value="ECO:0007669"/>
    <property type="project" value="TreeGrafter"/>
</dbReference>
<dbReference type="FunFam" id="2.30.38.10:FF:000001">
    <property type="entry name" value="Non-ribosomal peptide synthetase PvdI"/>
    <property type="match status" value="5"/>
</dbReference>
<dbReference type="InterPro" id="IPR029058">
    <property type="entry name" value="AB_hydrolase_fold"/>
</dbReference>
<keyword evidence="4" id="KW-0597">Phosphoprotein</keyword>
<dbReference type="Gene3D" id="3.40.50.980">
    <property type="match status" value="6"/>
</dbReference>
<dbReference type="Pfam" id="PF00501">
    <property type="entry name" value="AMP-binding"/>
    <property type="match status" value="5"/>
</dbReference>
<evidence type="ECO:0000256" key="2">
    <source>
        <dbReference type="ARBA" id="ARBA00006432"/>
    </source>
</evidence>
<evidence type="ECO:0000256" key="4">
    <source>
        <dbReference type="ARBA" id="ARBA00022553"/>
    </source>
</evidence>
<dbReference type="InterPro" id="IPR042099">
    <property type="entry name" value="ANL_N_sf"/>
</dbReference>
<feature type="domain" description="Carrier" evidence="6">
    <location>
        <begin position="2036"/>
        <end position="2111"/>
    </location>
</feature>
<dbReference type="OrthoDB" id="9757540at2"/>
<dbReference type="GO" id="GO:0005829">
    <property type="term" value="C:cytosol"/>
    <property type="evidence" value="ECO:0007669"/>
    <property type="project" value="TreeGrafter"/>
</dbReference>
<dbReference type="PANTHER" id="PTHR45527:SF1">
    <property type="entry name" value="FATTY ACID SYNTHASE"/>
    <property type="match status" value="1"/>
</dbReference>
<dbReference type="PANTHER" id="PTHR45527">
    <property type="entry name" value="NONRIBOSOMAL PEPTIDE SYNTHETASE"/>
    <property type="match status" value="1"/>
</dbReference>
<evidence type="ECO:0000259" key="6">
    <source>
        <dbReference type="PROSITE" id="PS50075"/>
    </source>
</evidence>
<dbReference type="RefSeq" id="WP_015347651.1">
    <property type="nucleotide sequence ID" value="NC_020126.1"/>
</dbReference>
<keyword evidence="3" id="KW-0596">Phosphopantetheine</keyword>
<name>L7UAC3_MYXSD</name>
<dbReference type="InterPro" id="IPR001031">
    <property type="entry name" value="Thioesterase"/>
</dbReference>
<dbReference type="Pfam" id="PF13193">
    <property type="entry name" value="AMP-binding_C"/>
    <property type="match status" value="5"/>
</dbReference>
<dbReference type="PROSITE" id="PS00455">
    <property type="entry name" value="AMP_BINDING"/>
    <property type="match status" value="5"/>
</dbReference>
<dbReference type="CDD" id="cd19531">
    <property type="entry name" value="LCL_NRPS-like"/>
    <property type="match status" value="3"/>
</dbReference>
<dbReference type="SUPFAM" id="SSF53474">
    <property type="entry name" value="alpha/beta-Hydrolases"/>
    <property type="match status" value="1"/>
</dbReference>
<evidence type="ECO:0000256" key="5">
    <source>
        <dbReference type="SAM" id="MobiDB-lite"/>
    </source>
</evidence>
<dbReference type="InterPro" id="IPR036736">
    <property type="entry name" value="ACP-like_sf"/>
</dbReference>
<dbReference type="GO" id="GO:0031177">
    <property type="term" value="F:phosphopantetheine binding"/>
    <property type="evidence" value="ECO:0007669"/>
    <property type="project" value="InterPro"/>
</dbReference>
<dbReference type="STRING" id="1278073.MYSTI_02060"/>
<protein>
    <submittedName>
        <fullName evidence="7">Non-ribosomal peptide synthetase</fullName>
    </submittedName>
</protein>
<organism evidence="7 8">
    <name type="scientific">Myxococcus stipitatus (strain DSM 14675 / JCM 12634 / Mx s8)</name>
    <dbReference type="NCBI Taxonomy" id="1278073"/>
    <lineage>
        <taxon>Bacteria</taxon>
        <taxon>Pseudomonadati</taxon>
        <taxon>Myxococcota</taxon>
        <taxon>Myxococcia</taxon>
        <taxon>Myxococcales</taxon>
        <taxon>Cystobacterineae</taxon>
        <taxon>Myxococcaceae</taxon>
        <taxon>Myxococcus</taxon>
    </lineage>
</organism>